<protein>
    <recommendedName>
        <fullName evidence="3">STAS/SEC14 domain-containing protein</fullName>
    </recommendedName>
</protein>
<evidence type="ECO:0000313" key="1">
    <source>
        <dbReference type="EMBL" id="MBB6060442.1"/>
    </source>
</evidence>
<dbReference type="Proteomes" id="UP000532746">
    <property type="component" value="Unassembled WGS sequence"/>
</dbReference>
<gene>
    <name evidence="1" type="ORF">HNQ93_003316</name>
</gene>
<dbReference type="EMBL" id="JACHGG010000005">
    <property type="protein sequence ID" value="MBB6060442.1"/>
    <property type="molecule type" value="Genomic_DNA"/>
</dbReference>
<evidence type="ECO:0000313" key="2">
    <source>
        <dbReference type="Proteomes" id="UP000532746"/>
    </source>
</evidence>
<comment type="caution">
    <text evidence="1">The sequence shown here is derived from an EMBL/GenBank/DDBJ whole genome shotgun (WGS) entry which is preliminary data.</text>
</comment>
<dbReference type="InterPro" id="IPR021866">
    <property type="entry name" value="SpoIIAA-like"/>
</dbReference>
<reference evidence="1 2" key="1">
    <citation type="submission" date="2020-08" db="EMBL/GenBank/DDBJ databases">
        <title>Genomic Encyclopedia of Type Strains, Phase IV (KMG-IV): sequencing the most valuable type-strain genomes for metagenomic binning, comparative biology and taxonomic classification.</title>
        <authorList>
            <person name="Goeker M."/>
        </authorList>
    </citation>
    <scope>NUCLEOTIDE SEQUENCE [LARGE SCALE GENOMIC DNA]</scope>
    <source>
        <strain evidence="1 2">DSM 26718</strain>
    </source>
</reference>
<dbReference type="AlphaFoldDB" id="A0A7W9WE94"/>
<name>A0A7W9WE94_9BACT</name>
<proteinExistence type="predicted"/>
<accession>A0A7W9WE94</accession>
<organism evidence="1 2">
    <name type="scientific">Hymenobacter luteus</name>
    <dbReference type="NCBI Taxonomy" id="1411122"/>
    <lineage>
        <taxon>Bacteria</taxon>
        <taxon>Pseudomonadati</taxon>
        <taxon>Bacteroidota</taxon>
        <taxon>Cytophagia</taxon>
        <taxon>Cytophagales</taxon>
        <taxon>Hymenobacteraceae</taxon>
        <taxon>Hymenobacter</taxon>
    </lineage>
</organism>
<dbReference type="Pfam" id="PF11964">
    <property type="entry name" value="SpoIIAA-like"/>
    <property type="match status" value="1"/>
</dbReference>
<dbReference type="RefSeq" id="WP_183404529.1">
    <property type="nucleotide sequence ID" value="NZ_JACHGG010000005.1"/>
</dbReference>
<evidence type="ECO:0008006" key="3">
    <source>
        <dbReference type="Google" id="ProtNLM"/>
    </source>
</evidence>
<keyword evidence="2" id="KW-1185">Reference proteome</keyword>
<sequence>MELVFQNQHCAIFFDPVTRCLHQTWTGFATGELLREAHEATLVLLSRHGVQQVLADTREMRTILRTDQQWITDNFFPRALARGYRRVAIVISADMFNQLSVRAILDLVLGQSLFTAEYFGNLETAREWLIQET</sequence>